<keyword evidence="2" id="KW-1185">Reference proteome</keyword>
<reference evidence="1 2" key="1">
    <citation type="submission" date="2023-07" db="EMBL/GenBank/DDBJ databases">
        <title>Genomic Encyclopedia of Type Strains, Phase IV (KMG-IV): sequencing the most valuable type-strain genomes for metagenomic binning, comparative biology and taxonomic classification.</title>
        <authorList>
            <person name="Goeker M."/>
        </authorList>
    </citation>
    <scope>NUCLEOTIDE SEQUENCE [LARGE SCALE GENOMIC DNA]</scope>
    <source>
        <strain evidence="1 2">DSM 1112</strain>
    </source>
</reference>
<protein>
    <submittedName>
        <fullName evidence="1">Esterase</fullName>
    </submittedName>
</protein>
<proteinExistence type="predicted"/>
<dbReference type="EMBL" id="JAUSVF010000002">
    <property type="protein sequence ID" value="MDQ0322452.1"/>
    <property type="molecule type" value="Genomic_DNA"/>
</dbReference>
<dbReference type="Gene3D" id="3.40.50.1820">
    <property type="entry name" value="alpha/beta hydrolase"/>
    <property type="match status" value="1"/>
</dbReference>
<dbReference type="SUPFAM" id="SSF53474">
    <property type="entry name" value="alpha/beta-Hydrolases"/>
    <property type="match status" value="1"/>
</dbReference>
<name>A0ABU0BW16_9HYPH</name>
<evidence type="ECO:0000313" key="1">
    <source>
        <dbReference type="EMBL" id="MDQ0322452.1"/>
    </source>
</evidence>
<evidence type="ECO:0000313" key="2">
    <source>
        <dbReference type="Proteomes" id="UP001230207"/>
    </source>
</evidence>
<comment type="caution">
    <text evidence="1">The sequence shown here is derived from an EMBL/GenBank/DDBJ whole genome shotgun (WGS) entry which is preliminary data.</text>
</comment>
<organism evidence="1 2">
    <name type="scientific">Pararhizobium capsulatum DSM 1112</name>
    <dbReference type="NCBI Taxonomy" id="1121113"/>
    <lineage>
        <taxon>Bacteria</taxon>
        <taxon>Pseudomonadati</taxon>
        <taxon>Pseudomonadota</taxon>
        <taxon>Alphaproteobacteria</taxon>
        <taxon>Hyphomicrobiales</taxon>
        <taxon>Rhizobiaceae</taxon>
        <taxon>Rhizobium/Agrobacterium group</taxon>
        <taxon>Pararhizobium</taxon>
    </lineage>
</organism>
<accession>A0ABU0BW16</accession>
<dbReference type="InterPro" id="IPR029058">
    <property type="entry name" value="AB_hydrolase_fold"/>
</dbReference>
<gene>
    <name evidence="1" type="ORF">QO002_004658</name>
</gene>
<dbReference type="Proteomes" id="UP001230207">
    <property type="component" value="Unassembled WGS sequence"/>
</dbReference>
<sequence>MPAKRILIVAGKRDERRRHDDAAVLAEQLHSAEAIVSLHVIDAGHGWAQDDGDIASARSWLATLAAA</sequence>